<keyword evidence="7" id="KW-0408">Iron</keyword>
<dbReference type="InterPro" id="IPR015422">
    <property type="entry name" value="PyrdxlP-dep_Trfase_small"/>
</dbReference>
<gene>
    <name evidence="12" type="ORF">SAMN02746019_00010230</name>
</gene>
<sequence length="390" mass="42594">MGMRWIYLDHSATTPVDPRVVEAMQPYFTEIYGNSASIHRFGRAAARALEESRRTVAEILGCHPTEVVFTGSGTESDNLALRGVAFAQRRAGRGHHLIVSSVEHHAVLNTARQLEEVFGFEVTYLPVDEYGMVDPDEVGRAIRKDTILISVMYANNEVGTIQPIAEIARIARARGIPFHTDAVQAGGMLDLDVNRLGVDLMTLSAHKFYGPKGVGVLYIRQGTPYLPVITGGGHERGRRAGTVNVAGIVGLATALRLAQESRESENARLRRLRDRLIQGILERVPEARLTGHPTERLPHHASFVFRGINGEELLLALDVEGIAASTGSACTSGRPEPSEVLLAMGLPHEWAVGSLRLTLGKSNTEEDIETVLEVLPRAVARLREMQAIEV</sequence>
<evidence type="ECO:0000259" key="11">
    <source>
        <dbReference type="Pfam" id="PF00266"/>
    </source>
</evidence>
<dbReference type="EC" id="2.8.1.7" evidence="3"/>
<feature type="domain" description="Aminotransferase class V" evidence="11">
    <location>
        <begin position="6"/>
        <end position="370"/>
    </location>
</feature>
<dbReference type="Gene3D" id="3.40.640.10">
    <property type="entry name" value="Type I PLP-dependent aspartate aminotransferase-like (Major domain)"/>
    <property type="match status" value="1"/>
</dbReference>
<evidence type="ECO:0000313" key="13">
    <source>
        <dbReference type="Proteomes" id="UP000197025"/>
    </source>
</evidence>
<dbReference type="InterPro" id="IPR015421">
    <property type="entry name" value="PyrdxlP-dep_Trfase_major"/>
</dbReference>
<evidence type="ECO:0000256" key="1">
    <source>
        <dbReference type="ARBA" id="ARBA00001933"/>
    </source>
</evidence>
<keyword evidence="8" id="KW-0411">Iron-sulfur</keyword>
<dbReference type="InterPro" id="IPR020578">
    <property type="entry name" value="Aminotrans_V_PyrdxlP_BS"/>
</dbReference>
<dbReference type="Gene3D" id="1.10.260.50">
    <property type="match status" value="1"/>
</dbReference>
<evidence type="ECO:0000256" key="5">
    <source>
        <dbReference type="ARBA" id="ARBA00022723"/>
    </source>
</evidence>
<dbReference type="PANTHER" id="PTHR11601:SF34">
    <property type="entry name" value="CYSTEINE DESULFURASE"/>
    <property type="match status" value="1"/>
</dbReference>
<evidence type="ECO:0000256" key="8">
    <source>
        <dbReference type="ARBA" id="ARBA00023014"/>
    </source>
</evidence>
<dbReference type="RefSeq" id="WP_088571437.1">
    <property type="nucleotide sequence ID" value="NZ_FYEK01000029.1"/>
</dbReference>
<evidence type="ECO:0000256" key="4">
    <source>
        <dbReference type="ARBA" id="ARBA00022679"/>
    </source>
</evidence>
<dbReference type="PANTHER" id="PTHR11601">
    <property type="entry name" value="CYSTEINE DESULFURYLASE FAMILY MEMBER"/>
    <property type="match status" value="1"/>
</dbReference>
<evidence type="ECO:0000256" key="10">
    <source>
        <dbReference type="RuleBase" id="RU004504"/>
    </source>
</evidence>
<comment type="catalytic activity">
    <reaction evidence="9">
        <text>(sulfur carrier)-H + L-cysteine = (sulfur carrier)-SH + L-alanine</text>
        <dbReference type="Rhea" id="RHEA:43892"/>
        <dbReference type="Rhea" id="RHEA-COMP:14737"/>
        <dbReference type="Rhea" id="RHEA-COMP:14739"/>
        <dbReference type="ChEBI" id="CHEBI:29917"/>
        <dbReference type="ChEBI" id="CHEBI:35235"/>
        <dbReference type="ChEBI" id="CHEBI:57972"/>
        <dbReference type="ChEBI" id="CHEBI:64428"/>
        <dbReference type="EC" id="2.8.1.7"/>
    </reaction>
</comment>
<dbReference type="FunCoup" id="A0A212R4V4">
    <property type="interactions" value="416"/>
</dbReference>
<dbReference type="GO" id="GO:0046872">
    <property type="term" value="F:metal ion binding"/>
    <property type="evidence" value="ECO:0007669"/>
    <property type="project" value="UniProtKB-KW"/>
</dbReference>
<keyword evidence="4" id="KW-0808">Transferase</keyword>
<name>A0A212R4V4_9CHLR</name>
<organism evidence="12 13">
    <name type="scientific">Thermoflexus hugenholtzii JAD2</name>
    <dbReference type="NCBI Taxonomy" id="877466"/>
    <lineage>
        <taxon>Bacteria</taxon>
        <taxon>Bacillati</taxon>
        <taxon>Chloroflexota</taxon>
        <taxon>Thermoflexia</taxon>
        <taxon>Thermoflexales</taxon>
        <taxon>Thermoflexaceae</taxon>
        <taxon>Thermoflexus</taxon>
    </lineage>
</organism>
<dbReference type="InterPro" id="IPR000192">
    <property type="entry name" value="Aminotrans_V_dom"/>
</dbReference>
<dbReference type="Pfam" id="PF00266">
    <property type="entry name" value="Aminotran_5"/>
    <property type="match status" value="1"/>
</dbReference>
<accession>A0A212R4V4</accession>
<dbReference type="EMBL" id="FYEK01000029">
    <property type="protein sequence ID" value="SNB67062.1"/>
    <property type="molecule type" value="Genomic_DNA"/>
</dbReference>
<comment type="cofactor">
    <cofactor evidence="1 10">
        <name>pyridoxal 5'-phosphate</name>
        <dbReference type="ChEBI" id="CHEBI:597326"/>
    </cofactor>
</comment>
<reference evidence="13" key="1">
    <citation type="submission" date="2017-06" db="EMBL/GenBank/DDBJ databases">
        <authorList>
            <person name="Varghese N."/>
            <person name="Submissions S."/>
        </authorList>
    </citation>
    <scope>NUCLEOTIDE SEQUENCE [LARGE SCALE GENOMIC DNA]</scope>
    <source>
        <strain evidence="13">JAD2</strain>
    </source>
</reference>
<dbReference type="AlphaFoldDB" id="A0A212R4V4"/>
<keyword evidence="13" id="KW-1185">Reference proteome</keyword>
<dbReference type="GO" id="GO:0051536">
    <property type="term" value="F:iron-sulfur cluster binding"/>
    <property type="evidence" value="ECO:0007669"/>
    <property type="project" value="UniProtKB-KW"/>
</dbReference>
<evidence type="ECO:0000256" key="3">
    <source>
        <dbReference type="ARBA" id="ARBA00012239"/>
    </source>
</evidence>
<comment type="similarity">
    <text evidence="2">Belongs to the class-V pyridoxal-phosphate-dependent aminotransferase family. NifS/IscS subfamily.</text>
</comment>
<evidence type="ECO:0000256" key="7">
    <source>
        <dbReference type="ARBA" id="ARBA00023004"/>
    </source>
</evidence>
<dbReference type="InterPro" id="IPR015424">
    <property type="entry name" value="PyrdxlP-dep_Trfase"/>
</dbReference>
<dbReference type="OrthoDB" id="9808002at2"/>
<dbReference type="FunFam" id="3.40.640.10:FF:000084">
    <property type="entry name" value="IscS-like cysteine desulfurase"/>
    <property type="match status" value="1"/>
</dbReference>
<dbReference type="InParanoid" id="A0A212R4V4"/>
<proteinExistence type="inferred from homology"/>
<dbReference type="SUPFAM" id="SSF53383">
    <property type="entry name" value="PLP-dependent transferases"/>
    <property type="match status" value="1"/>
</dbReference>
<dbReference type="InterPro" id="IPR016454">
    <property type="entry name" value="Cysteine_dSase"/>
</dbReference>
<evidence type="ECO:0000256" key="9">
    <source>
        <dbReference type="ARBA" id="ARBA00050776"/>
    </source>
</evidence>
<dbReference type="PROSITE" id="PS00595">
    <property type="entry name" value="AA_TRANSFER_CLASS_5"/>
    <property type="match status" value="1"/>
</dbReference>
<dbReference type="GO" id="GO:0031071">
    <property type="term" value="F:cysteine desulfurase activity"/>
    <property type="evidence" value="ECO:0007669"/>
    <property type="project" value="UniProtKB-EC"/>
</dbReference>
<dbReference type="Proteomes" id="UP000197025">
    <property type="component" value="Unassembled WGS sequence"/>
</dbReference>
<evidence type="ECO:0000313" key="12">
    <source>
        <dbReference type="EMBL" id="SNB67062.1"/>
    </source>
</evidence>
<evidence type="ECO:0000256" key="2">
    <source>
        <dbReference type="ARBA" id="ARBA00006490"/>
    </source>
</evidence>
<keyword evidence="5" id="KW-0479">Metal-binding</keyword>
<dbReference type="Gene3D" id="3.90.1150.10">
    <property type="entry name" value="Aspartate Aminotransferase, domain 1"/>
    <property type="match status" value="1"/>
</dbReference>
<dbReference type="NCBIfam" id="NF002806">
    <property type="entry name" value="PRK02948.1"/>
    <property type="match status" value="1"/>
</dbReference>
<keyword evidence="6" id="KW-0663">Pyridoxal phosphate</keyword>
<evidence type="ECO:0000256" key="6">
    <source>
        <dbReference type="ARBA" id="ARBA00022898"/>
    </source>
</evidence>
<dbReference type="PIRSF" id="PIRSF005572">
    <property type="entry name" value="NifS"/>
    <property type="match status" value="1"/>
</dbReference>
<protein>
    <recommendedName>
        <fullName evidence="3">cysteine desulfurase</fullName>
        <ecNumber evidence="3">2.8.1.7</ecNumber>
    </recommendedName>
</protein>